<gene>
    <name evidence="2" type="ORF">KC19_9G106300</name>
</gene>
<dbReference type="AlphaFoldDB" id="A0A8T0GTR5"/>
<comment type="caution">
    <text evidence="2">The sequence shown here is derived from an EMBL/GenBank/DDBJ whole genome shotgun (WGS) entry which is preliminary data.</text>
</comment>
<proteinExistence type="predicted"/>
<feature type="signal peptide" evidence="1">
    <location>
        <begin position="1"/>
        <end position="23"/>
    </location>
</feature>
<name>A0A8T0GTR5_CERPU</name>
<dbReference type="EMBL" id="CM026430">
    <property type="protein sequence ID" value="KAG0561957.1"/>
    <property type="molecule type" value="Genomic_DNA"/>
</dbReference>
<reference evidence="2" key="1">
    <citation type="submission" date="2020-06" db="EMBL/GenBank/DDBJ databases">
        <title>WGS assembly of Ceratodon purpureus strain R40.</title>
        <authorList>
            <person name="Carey S.B."/>
            <person name="Jenkins J."/>
            <person name="Shu S."/>
            <person name="Lovell J.T."/>
            <person name="Sreedasyam A."/>
            <person name="Maumus F."/>
            <person name="Tiley G.P."/>
            <person name="Fernandez-Pozo N."/>
            <person name="Barry K."/>
            <person name="Chen C."/>
            <person name="Wang M."/>
            <person name="Lipzen A."/>
            <person name="Daum C."/>
            <person name="Saski C.A."/>
            <person name="Payton A.C."/>
            <person name="Mcbreen J.C."/>
            <person name="Conrad R.E."/>
            <person name="Kollar L.M."/>
            <person name="Olsson S."/>
            <person name="Huttunen S."/>
            <person name="Landis J.B."/>
            <person name="Wickett N.J."/>
            <person name="Johnson M.G."/>
            <person name="Rensing S.A."/>
            <person name="Grimwood J."/>
            <person name="Schmutz J."/>
            <person name="Mcdaniel S.F."/>
        </authorList>
    </citation>
    <scope>NUCLEOTIDE SEQUENCE</scope>
    <source>
        <strain evidence="2">R40</strain>
    </source>
</reference>
<evidence type="ECO:0000256" key="1">
    <source>
        <dbReference type="SAM" id="SignalP"/>
    </source>
</evidence>
<dbReference type="Proteomes" id="UP000822688">
    <property type="component" value="Chromosome 9"/>
</dbReference>
<evidence type="ECO:0000313" key="2">
    <source>
        <dbReference type="EMBL" id="KAG0561957.1"/>
    </source>
</evidence>
<keyword evidence="1" id="KW-0732">Signal</keyword>
<feature type="chain" id="PRO_5035762944" evidence="1">
    <location>
        <begin position="24"/>
        <end position="41"/>
    </location>
</feature>
<accession>A0A8T0GTR5</accession>
<organism evidence="2 3">
    <name type="scientific">Ceratodon purpureus</name>
    <name type="common">Fire moss</name>
    <name type="synonym">Dicranum purpureum</name>
    <dbReference type="NCBI Taxonomy" id="3225"/>
    <lineage>
        <taxon>Eukaryota</taxon>
        <taxon>Viridiplantae</taxon>
        <taxon>Streptophyta</taxon>
        <taxon>Embryophyta</taxon>
        <taxon>Bryophyta</taxon>
        <taxon>Bryophytina</taxon>
        <taxon>Bryopsida</taxon>
        <taxon>Dicranidae</taxon>
        <taxon>Pseudoditrichales</taxon>
        <taxon>Ditrichaceae</taxon>
        <taxon>Ceratodon</taxon>
    </lineage>
</organism>
<evidence type="ECO:0000313" key="3">
    <source>
        <dbReference type="Proteomes" id="UP000822688"/>
    </source>
</evidence>
<sequence>MAIFCFQLSSWHLRLALVDLVWTSQLHFQHPPSFTSLRLEL</sequence>
<keyword evidence="3" id="KW-1185">Reference proteome</keyword>
<protein>
    <submittedName>
        <fullName evidence="2">Uncharacterized protein</fullName>
    </submittedName>
</protein>